<evidence type="ECO:0000313" key="2">
    <source>
        <dbReference type="EMBL" id="CRK05055.1"/>
    </source>
</evidence>
<feature type="region of interest" description="Disordered" evidence="1">
    <location>
        <begin position="1"/>
        <end position="76"/>
    </location>
</feature>
<sequence length="76" mass="8770">MTDAKDAEYVHKPTQGTQALEQSMRNAHIRDQKERERGRERERHAPTEKGYGQHSPAVTAAARQQVRDRNRQKGAF</sequence>
<organism evidence="2 3">
    <name type="scientific">Verticillium longisporum</name>
    <name type="common">Verticillium dahliae var. longisporum</name>
    <dbReference type="NCBI Taxonomy" id="100787"/>
    <lineage>
        <taxon>Eukaryota</taxon>
        <taxon>Fungi</taxon>
        <taxon>Dikarya</taxon>
        <taxon>Ascomycota</taxon>
        <taxon>Pezizomycotina</taxon>
        <taxon>Sordariomycetes</taxon>
        <taxon>Hypocreomycetidae</taxon>
        <taxon>Glomerellales</taxon>
        <taxon>Plectosphaerellaceae</taxon>
        <taxon>Verticillium</taxon>
    </lineage>
</organism>
<feature type="compositionally biased region" description="Polar residues" evidence="1">
    <location>
        <begin position="14"/>
        <end position="25"/>
    </location>
</feature>
<name>A0A0G4KJI6_VERLO</name>
<proteinExistence type="predicted"/>
<protein>
    <submittedName>
        <fullName evidence="2">Uncharacterized protein</fullName>
    </submittedName>
</protein>
<feature type="compositionally biased region" description="Basic and acidic residues" evidence="1">
    <location>
        <begin position="28"/>
        <end position="47"/>
    </location>
</feature>
<feature type="compositionally biased region" description="Basic and acidic residues" evidence="1">
    <location>
        <begin position="65"/>
        <end position="76"/>
    </location>
</feature>
<gene>
    <name evidence="2" type="ORF">BN1723_020909</name>
</gene>
<feature type="compositionally biased region" description="Basic and acidic residues" evidence="1">
    <location>
        <begin position="1"/>
        <end position="11"/>
    </location>
</feature>
<accession>A0A0G4KJI6</accession>
<feature type="non-terminal residue" evidence="2">
    <location>
        <position position="76"/>
    </location>
</feature>
<dbReference type="EMBL" id="CVQI01001053">
    <property type="protein sequence ID" value="CRK05055.1"/>
    <property type="molecule type" value="Genomic_DNA"/>
</dbReference>
<evidence type="ECO:0000313" key="3">
    <source>
        <dbReference type="Proteomes" id="UP000045706"/>
    </source>
</evidence>
<reference evidence="3" key="1">
    <citation type="submission" date="2015-05" db="EMBL/GenBank/DDBJ databases">
        <authorList>
            <person name="Fogelqvist Johan"/>
        </authorList>
    </citation>
    <scope>NUCLEOTIDE SEQUENCE [LARGE SCALE GENOMIC DNA]</scope>
</reference>
<evidence type="ECO:0000256" key="1">
    <source>
        <dbReference type="SAM" id="MobiDB-lite"/>
    </source>
</evidence>
<dbReference type="Proteomes" id="UP000045706">
    <property type="component" value="Unassembled WGS sequence"/>
</dbReference>
<dbReference type="AlphaFoldDB" id="A0A0G4KJI6"/>